<dbReference type="AlphaFoldDB" id="A0A8J5CF88"/>
<dbReference type="Proteomes" id="UP000770661">
    <property type="component" value="Unassembled WGS sequence"/>
</dbReference>
<comment type="caution">
    <text evidence="1">The sequence shown here is derived from an EMBL/GenBank/DDBJ whole genome shotgun (WGS) entry which is preliminary data.</text>
</comment>
<organism evidence="1 2">
    <name type="scientific">Chionoecetes opilio</name>
    <name type="common">Atlantic snow crab</name>
    <name type="synonym">Cancer opilio</name>
    <dbReference type="NCBI Taxonomy" id="41210"/>
    <lineage>
        <taxon>Eukaryota</taxon>
        <taxon>Metazoa</taxon>
        <taxon>Ecdysozoa</taxon>
        <taxon>Arthropoda</taxon>
        <taxon>Crustacea</taxon>
        <taxon>Multicrustacea</taxon>
        <taxon>Malacostraca</taxon>
        <taxon>Eumalacostraca</taxon>
        <taxon>Eucarida</taxon>
        <taxon>Decapoda</taxon>
        <taxon>Pleocyemata</taxon>
        <taxon>Brachyura</taxon>
        <taxon>Eubrachyura</taxon>
        <taxon>Majoidea</taxon>
        <taxon>Majidae</taxon>
        <taxon>Chionoecetes</taxon>
    </lineage>
</organism>
<evidence type="ECO:0000313" key="2">
    <source>
        <dbReference type="Proteomes" id="UP000770661"/>
    </source>
</evidence>
<evidence type="ECO:0000313" key="1">
    <source>
        <dbReference type="EMBL" id="KAG0711571.1"/>
    </source>
</evidence>
<accession>A0A8J5CF88</accession>
<dbReference type="OrthoDB" id="6818650at2759"/>
<name>A0A8J5CF88_CHIOP</name>
<gene>
    <name evidence="1" type="ORF">GWK47_020337</name>
</gene>
<reference evidence="1" key="1">
    <citation type="submission" date="2020-07" db="EMBL/GenBank/DDBJ databases">
        <title>The High-quality genome of the commercially important snow crab, Chionoecetes opilio.</title>
        <authorList>
            <person name="Jeong J.-H."/>
            <person name="Ryu S."/>
        </authorList>
    </citation>
    <scope>NUCLEOTIDE SEQUENCE</scope>
    <source>
        <strain evidence="1">MADBK_172401_WGS</strain>
        <tissue evidence="1">Digestive gland</tissue>
    </source>
</reference>
<sequence>MAIPTKGTALLNFLTVNIDTMMTANQCENLIIFGDLNQNVVCDAFNTLLVVYDLHNYVSFPTHSSAGSSLDPVVTDLPPHTAQCFPLDFMGTSDHVAVLTKIQLKRPHEHYVEPHCGLGQQVKLAPHKPQLLNVSMSSVALRLIWDGKTLVPQNKVEVLGVTYDYRMTFRTHIERLALEASGKLASLKRMSWLLGSIGMEILYKAHVRSCMEYACLRWGGAANKHLALLDKVQGRAVRLIRNSGAGQEPRLHSLQYH</sequence>
<proteinExistence type="predicted"/>
<keyword evidence="2" id="KW-1185">Reference proteome</keyword>
<dbReference type="EMBL" id="JACEEZ010023221">
    <property type="protein sequence ID" value="KAG0711571.1"/>
    <property type="molecule type" value="Genomic_DNA"/>
</dbReference>
<protein>
    <submittedName>
        <fullName evidence="1">Uncharacterized protein</fullName>
    </submittedName>
</protein>